<accession>A0A9Q1JSI4</accession>
<keyword evidence="1" id="KW-0812">Transmembrane</keyword>
<dbReference type="AlphaFoldDB" id="A0A9Q1JSI4"/>
<protein>
    <submittedName>
        <fullName evidence="2">Uncharacterized protein</fullName>
    </submittedName>
</protein>
<evidence type="ECO:0000256" key="1">
    <source>
        <dbReference type="SAM" id="Phobius"/>
    </source>
</evidence>
<dbReference type="EMBL" id="JAKOGI010000816">
    <property type="protein sequence ID" value="KAJ8430173.1"/>
    <property type="molecule type" value="Genomic_DNA"/>
</dbReference>
<gene>
    <name evidence="2" type="ORF">Cgig2_006681</name>
</gene>
<comment type="caution">
    <text evidence="2">The sequence shown here is derived from an EMBL/GenBank/DDBJ whole genome shotgun (WGS) entry which is preliminary data.</text>
</comment>
<dbReference type="Proteomes" id="UP001153076">
    <property type="component" value="Unassembled WGS sequence"/>
</dbReference>
<evidence type="ECO:0000313" key="2">
    <source>
        <dbReference type="EMBL" id="KAJ8430173.1"/>
    </source>
</evidence>
<proteinExistence type="predicted"/>
<keyword evidence="1" id="KW-0472">Membrane</keyword>
<feature type="transmembrane region" description="Helical" evidence="1">
    <location>
        <begin position="12"/>
        <end position="32"/>
    </location>
</feature>
<reference evidence="2" key="1">
    <citation type="submission" date="2022-04" db="EMBL/GenBank/DDBJ databases">
        <title>Carnegiea gigantea Genome sequencing and assembly v2.</title>
        <authorList>
            <person name="Copetti D."/>
            <person name="Sanderson M.J."/>
            <person name="Burquez A."/>
            <person name="Wojciechowski M.F."/>
        </authorList>
    </citation>
    <scope>NUCLEOTIDE SEQUENCE</scope>
    <source>
        <strain evidence="2">SGP5-SGP5p</strain>
        <tissue evidence="2">Aerial part</tissue>
    </source>
</reference>
<organism evidence="2 3">
    <name type="scientific">Carnegiea gigantea</name>
    <dbReference type="NCBI Taxonomy" id="171969"/>
    <lineage>
        <taxon>Eukaryota</taxon>
        <taxon>Viridiplantae</taxon>
        <taxon>Streptophyta</taxon>
        <taxon>Embryophyta</taxon>
        <taxon>Tracheophyta</taxon>
        <taxon>Spermatophyta</taxon>
        <taxon>Magnoliopsida</taxon>
        <taxon>eudicotyledons</taxon>
        <taxon>Gunneridae</taxon>
        <taxon>Pentapetalae</taxon>
        <taxon>Caryophyllales</taxon>
        <taxon>Cactineae</taxon>
        <taxon>Cactaceae</taxon>
        <taxon>Cactoideae</taxon>
        <taxon>Echinocereeae</taxon>
        <taxon>Carnegiea</taxon>
    </lineage>
</organism>
<name>A0A9Q1JSI4_9CARY</name>
<sequence length="199" mass="20338">MLQLGKLQKSDLGAGLVLFLAGGGAVSVSFFSDAGMIQGASKKFVAVERKSFDMVVEGRGPDAASAVPASSSLVAATTPSSSSSSLPRPPPGCCRKCGFIGEQRAFLRSFVAAVSLLSGFYSQSTPCILYSLEESLAFVNDMLQGEDGNEGLRGPSTVPPFGSSMPLIKANVSSAPSSLQLAVGSPLPLVTLLNCATGK</sequence>
<keyword evidence="1" id="KW-1133">Transmembrane helix</keyword>
<evidence type="ECO:0000313" key="3">
    <source>
        <dbReference type="Proteomes" id="UP001153076"/>
    </source>
</evidence>
<keyword evidence="3" id="KW-1185">Reference proteome</keyword>